<evidence type="ECO:0000313" key="2">
    <source>
        <dbReference type="Proteomes" id="UP001597405"/>
    </source>
</evidence>
<accession>A0ABW4U4U6</accession>
<dbReference type="Proteomes" id="UP001597405">
    <property type="component" value="Unassembled WGS sequence"/>
</dbReference>
<dbReference type="EMBL" id="JBHUGZ010000002">
    <property type="protein sequence ID" value="MFD1981909.1"/>
    <property type="molecule type" value="Genomic_DNA"/>
</dbReference>
<proteinExistence type="predicted"/>
<name>A0ABW4U4U6_9HYPH</name>
<comment type="caution">
    <text evidence="1">The sequence shown here is derived from an EMBL/GenBank/DDBJ whole genome shotgun (WGS) entry which is preliminary data.</text>
</comment>
<gene>
    <name evidence="1" type="ORF">ACFSOZ_04285</name>
</gene>
<evidence type="ECO:0008006" key="3">
    <source>
        <dbReference type="Google" id="ProtNLM"/>
    </source>
</evidence>
<reference evidence="2" key="1">
    <citation type="journal article" date="2019" name="Int. J. Syst. Evol. Microbiol.">
        <title>The Global Catalogue of Microorganisms (GCM) 10K type strain sequencing project: providing services to taxonomists for standard genome sequencing and annotation.</title>
        <authorList>
            <consortium name="The Broad Institute Genomics Platform"/>
            <consortium name="The Broad Institute Genome Sequencing Center for Infectious Disease"/>
            <person name="Wu L."/>
            <person name="Ma J."/>
        </authorList>
    </citation>
    <scope>NUCLEOTIDE SEQUENCE [LARGE SCALE GENOMIC DNA]</scope>
    <source>
        <strain evidence="2">CGMCC 1.16225</strain>
    </source>
</reference>
<evidence type="ECO:0000313" key="1">
    <source>
        <dbReference type="EMBL" id="MFD1981909.1"/>
    </source>
</evidence>
<sequence>MLSNSLAGVGLGDYSCFTDETDLTARYMTIGGITCGTAFVPELFSILTRYQARMPFHGRLQWKDITKRNHQIFEDLIDEFFYLNGEQLVDFHALVVDMWKFDHMTYNEGDKEVSFDKMLFQSLLAIHKRYPGCTKIRCFHGNRDSPYPIANLREMLNSKTFALKFGRIFVPYVVVKNLEVKRSLPMQFADLLIGALGAHWNRRKGATAGSPKDLVAQHFKRECPVDNLLESTPRAMKNFVVWEFKGKGLRA</sequence>
<dbReference type="RefSeq" id="WP_379093973.1">
    <property type="nucleotide sequence ID" value="NZ_JBHUGZ010000002.1"/>
</dbReference>
<organism evidence="1 2">
    <name type="scientific">Mesorhizobium newzealandense</name>
    <dbReference type="NCBI Taxonomy" id="1300302"/>
    <lineage>
        <taxon>Bacteria</taxon>
        <taxon>Pseudomonadati</taxon>
        <taxon>Pseudomonadota</taxon>
        <taxon>Alphaproteobacteria</taxon>
        <taxon>Hyphomicrobiales</taxon>
        <taxon>Phyllobacteriaceae</taxon>
        <taxon>Mesorhizobium</taxon>
    </lineage>
</organism>
<protein>
    <recommendedName>
        <fullName evidence="3">DUF3800 domain-containing protein</fullName>
    </recommendedName>
</protein>
<keyword evidence="2" id="KW-1185">Reference proteome</keyword>